<evidence type="ECO:0000256" key="2">
    <source>
        <dbReference type="ARBA" id="ARBA00011748"/>
    </source>
</evidence>
<comment type="subunit">
    <text evidence="2">Homodimer; disulfide-linked.</text>
</comment>
<dbReference type="AlphaFoldDB" id="A0A1X2GX79"/>
<name>A0A1X2GX79_9FUNG</name>
<organism evidence="6 7">
    <name type="scientific">Hesseltinella vesiculosa</name>
    <dbReference type="NCBI Taxonomy" id="101127"/>
    <lineage>
        <taxon>Eukaryota</taxon>
        <taxon>Fungi</taxon>
        <taxon>Fungi incertae sedis</taxon>
        <taxon>Mucoromycota</taxon>
        <taxon>Mucoromycotina</taxon>
        <taxon>Mucoromycetes</taxon>
        <taxon>Mucorales</taxon>
        <taxon>Cunninghamellaceae</taxon>
        <taxon>Hesseltinella</taxon>
    </lineage>
</organism>
<dbReference type="Proteomes" id="UP000242146">
    <property type="component" value="Unassembled WGS sequence"/>
</dbReference>
<evidence type="ECO:0008006" key="8">
    <source>
        <dbReference type="Google" id="ProtNLM"/>
    </source>
</evidence>
<comment type="caution">
    <text evidence="6">The sequence shown here is derived from an EMBL/GenBank/DDBJ whole genome shotgun (WGS) entry which is preliminary data.</text>
</comment>
<dbReference type="STRING" id="101127.A0A1X2GX79"/>
<keyword evidence="5" id="KW-0732">Signal</keyword>
<protein>
    <recommendedName>
        <fullName evidence="8">Stanniocalcin</fullName>
    </recommendedName>
</protein>
<dbReference type="Pfam" id="PF03298">
    <property type="entry name" value="Stanniocalcin"/>
    <property type="match status" value="1"/>
</dbReference>
<feature type="signal peptide" evidence="5">
    <location>
        <begin position="1"/>
        <end position="20"/>
    </location>
</feature>
<dbReference type="OrthoDB" id="2251794at2759"/>
<dbReference type="PANTHER" id="PTHR11245:SF6">
    <property type="entry name" value="DUF19 DOMAIN-CONTAINING PROTEIN"/>
    <property type="match status" value="1"/>
</dbReference>
<accession>A0A1X2GX79</accession>
<sequence length="174" mass="19420">MWKVLSLLLFMIHFEARIDANTSVNCRQPPRHSCAFYTECLEDTFHCGSNGYPLAFGYKFCHAFAEDASSFSPKGQTFLWDTMLCLEKGLVQPFITAASITSQGTSTCATIESYALSTHPQCYVDSGFCSLSIKDKLTLVKLILTHDVTGILKQVIQQGLTTLDDCLKELLDWL</sequence>
<reference evidence="6 7" key="1">
    <citation type="submission" date="2016-07" db="EMBL/GenBank/DDBJ databases">
        <title>Pervasive Adenine N6-methylation of Active Genes in Fungi.</title>
        <authorList>
            <consortium name="DOE Joint Genome Institute"/>
            <person name="Mondo S.J."/>
            <person name="Dannebaum R.O."/>
            <person name="Kuo R.C."/>
            <person name="Labutti K."/>
            <person name="Haridas S."/>
            <person name="Kuo A."/>
            <person name="Salamov A."/>
            <person name="Ahrendt S.R."/>
            <person name="Lipzen A."/>
            <person name="Sullivan W."/>
            <person name="Andreopoulos W.B."/>
            <person name="Clum A."/>
            <person name="Lindquist E."/>
            <person name="Daum C."/>
            <person name="Ramamoorthy G.K."/>
            <person name="Gryganskyi A."/>
            <person name="Culley D."/>
            <person name="Magnuson J.K."/>
            <person name="James T.Y."/>
            <person name="O'Malley M.A."/>
            <person name="Stajich J.E."/>
            <person name="Spatafora J.W."/>
            <person name="Visel A."/>
            <person name="Grigoriev I.V."/>
        </authorList>
    </citation>
    <scope>NUCLEOTIDE SEQUENCE [LARGE SCALE GENOMIC DNA]</scope>
    <source>
        <strain evidence="6 7">NRRL 3301</strain>
    </source>
</reference>
<dbReference type="GO" id="GO:0005179">
    <property type="term" value="F:hormone activity"/>
    <property type="evidence" value="ECO:0007669"/>
    <property type="project" value="UniProtKB-KW"/>
</dbReference>
<evidence type="ECO:0000313" key="7">
    <source>
        <dbReference type="Proteomes" id="UP000242146"/>
    </source>
</evidence>
<evidence type="ECO:0000256" key="3">
    <source>
        <dbReference type="ARBA" id="ARBA00022702"/>
    </source>
</evidence>
<evidence type="ECO:0000256" key="4">
    <source>
        <dbReference type="ARBA" id="ARBA00023157"/>
    </source>
</evidence>
<dbReference type="InterPro" id="IPR004978">
    <property type="entry name" value="Stanniocalcin"/>
</dbReference>
<dbReference type="EMBL" id="MCGT01000001">
    <property type="protein sequence ID" value="ORX62645.1"/>
    <property type="molecule type" value="Genomic_DNA"/>
</dbReference>
<comment type="similarity">
    <text evidence="1">Belongs to the stanniocalcin family.</text>
</comment>
<keyword evidence="3" id="KW-0372">Hormone</keyword>
<feature type="chain" id="PRO_5012778363" description="Stanniocalcin" evidence="5">
    <location>
        <begin position="21"/>
        <end position="174"/>
    </location>
</feature>
<dbReference type="PANTHER" id="PTHR11245">
    <property type="entry name" value="STANNIOCALCIN"/>
    <property type="match status" value="1"/>
</dbReference>
<evidence type="ECO:0000313" key="6">
    <source>
        <dbReference type="EMBL" id="ORX62645.1"/>
    </source>
</evidence>
<evidence type="ECO:0000256" key="5">
    <source>
        <dbReference type="SAM" id="SignalP"/>
    </source>
</evidence>
<dbReference type="GO" id="GO:0006874">
    <property type="term" value="P:intracellular calcium ion homeostasis"/>
    <property type="evidence" value="ECO:0007669"/>
    <property type="project" value="TreeGrafter"/>
</dbReference>
<keyword evidence="7" id="KW-1185">Reference proteome</keyword>
<gene>
    <name evidence="6" type="ORF">DM01DRAFT_1330772</name>
</gene>
<evidence type="ECO:0000256" key="1">
    <source>
        <dbReference type="ARBA" id="ARBA00008693"/>
    </source>
</evidence>
<dbReference type="GO" id="GO:0005615">
    <property type="term" value="C:extracellular space"/>
    <property type="evidence" value="ECO:0007669"/>
    <property type="project" value="TreeGrafter"/>
</dbReference>
<proteinExistence type="inferred from homology"/>
<keyword evidence="4" id="KW-1015">Disulfide bond</keyword>